<dbReference type="GO" id="GO:0008237">
    <property type="term" value="F:metallopeptidase activity"/>
    <property type="evidence" value="ECO:0007669"/>
    <property type="project" value="UniProtKB-KW"/>
</dbReference>
<feature type="transmembrane region" description="Helical" evidence="1">
    <location>
        <begin position="12"/>
        <end position="33"/>
    </location>
</feature>
<proteinExistence type="predicted"/>
<protein>
    <submittedName>
        <fullName evidence="3">CPBP family intramembrane metalloprotease</fullName>
    </submittedName>
</protein>
<feature type="transmembrane region" description="Helical" evidence="1">
    <location>
        <begin position="238"/>
        <end position="257"/>
    </location>
</feature>
<feature type="transmembrane region" description="Helical" evidence="1">
    <location>
        <begin position="199"/>
        <end position="218"/>
    </location>
</feature>
<feature type="transmembrane region" description="Helical" evidence="1">
    <location>
        <begin position="123"/>
        <end position="141"/>
    </location>
</feature>
<organism evidence="3 4">
    <name type="scientific">Suipraeoptans intestinalis</name>
    <dbReference type="NCBI Taxonomy" id="2606628"/>
    <lineage>
        <taxon>Bacteria</taxon>
        <taxon>Bacillati</taxon>
        <taxon>Bacillota</taxon>
        <taxon>Clostridia</taxon>
        <taxon>Lachnospirales</taxon>
        <taxon>Lachnospiraceae</taxon>
        <taxon>Suipraeoptans</taxon>
    </lineage>
</organism>
<feature type="transmembrane region" description="Helical" evidence="1">
    <location>
        <begin position="269"/>
        <end position="286"/>
    </location>
</feature>
<dbReference type="AlphaFoldDB" id="A0A6N7UT25"/>
<gene>
    <name evidence="3" type="ORF">FYJ34_07830</name>
</gene>
<sequence>MDSFTKQTTWRPWKAFLLEGIVVGLLFTAGGYMQARWGMTGLVLTELMFLALAIAVACLHRTPLKEVFPIKVPKPRECIGIFILAPAGLMCSMIAIGAALVLFPGAMDEVEGLSSFLYSKQSLLSIVLIAAILPAVCEEAIQRGAILSHLRSMKKDGTIILIMGVFFGIFHLSVARFLSTALLGALLTWLVVKKNNLTLSMLLHFLNNLISVTIGFFAGKGAEVGAGAAQTVSSLRILGSYCILGCLMPVLLVWGTGLIEPRYKGKKRWLIAIGCSVGLLLAGILLV</sequence>
<reference evidence="3 4" key="1">
    <citation type="submission" date="2019-08" db="EMBL/GenBank/DDBJ databases">
        <title>In-depth cultivation of the pig gut microbiome towards novel bacterial diversity and tailored functional studies.</title>
        <authorList>
            <person name="Wylensek D."/>
            <person name="Hitch T.C.A."/>
            <person name="Clavel T."/>
        </authorList>
    </citation>
    <scope>NUCLEOTIDE SEQUENCE [LARGE SCALE GENOMIC DNA]</scope>
    <source>
        <strain evidence="3 4">68-1-5</strain>
    </source>
</reference>
<dbReference type="GO" id="GO:0080120">
    <property type="term" value="P:CAAX-box protein maturation"/>
    <property type="evidence" value="ECO:0007669"/>
    <property type="project" value="UniProtKB-ARBA"/>
</dbReference>
<evidence type="ECO:0000256" key="1">
    <source>
        <dbReference type="SAM" id="Phobius"/>
    </source>
</evidence>
<dbReference type="PANTHER" id="PTHR43592:SF15">
    <property type="entry name" value="CAAX AMINO TERMINAL PROTEASE FAMILY PROTEIN"/>
    <property type="match status" value="1"/>
</dbReference>
<dbReference type="RefSeq" id="WP_154477620.1">
    <property type="nucleotide sequence ID" value="NZ_VULY01000018.1"/>
</dbReference>
<accession>A0A6N7UT25</accession>
<dbReference type="EMBL" id="VULY01000018">
    <property type="protein sequence ID" value="MSR94168.1"/>
    <property type="molecule type" value="Genomic_DNA"/>
</dbReference>
<dbReference type="InterPro" id="IPR003675">
    <property type="entry name" value="Rce1/LyrA-like_dom"/>
</dbReference>
<dbReference type="Proteomes" id="UP000434409">
    <property type="component" value="Unassembled WGS sequence"/>
</dbReference>
<dbReference type="PANTHER" id="PTHR43592">
    <property type="entry name" value="CAAX AMINO TERMINAL PROTEASE"/>
    <property type="match status" value="1"/>
</dbReference>
<evidence type="ECO:0000313" key="3">
    <source>
        <dbReference type="EMBL" id="MSR94168.1"/>
    </source>
</evidence>
<name>A0A6N7UT25_9FIRM</name>
<dbReference type="GO" id="GO:0004175">
    <property type="term" value="F:endopeptidase activity"/>
    <property type="evidence" value="ECO:0007669"/>
    <property type="project" value="UniProtKB-ARBA"/>
</dbReference>
<keyword evidence="1" id="KW-1133">Transmembrane helix</keyword>
<keyword evidence="1" id="KW-0812">Transmembrane</keyword>
<keyword evidence="3" id="KW-0482">Metalloprotease</keyword>
<keyword evidence="3" id="KW-0378">Hydrolase</keyword>
<evidence type="ECO:0000313" key="4">
    <source>
        <dbReference type="Proteomes" id="UP000434409"/>
    </source>
</evidence>
<keyword evidence="1" id="KW-0472">Membrane</keyword>
<comment type="caution">
    <text evidence="3">The sequence shown here is derived from an EMBL/GenBank/DDBJ whole genome shotgun (WGS) entry which is preliminary data.</text>
</comment>
<feature type="transmembrane region" description="Helical" evidence="1">
    <location>
        <begin position="153"/>
        <end position="170"/>
    </location>
</feature>
<dbReference type="Pfam" id="PF02517">
    <property type="entry name" value="Rce1-like"/>
    <property type="match status" value="1"/>
</dbReference>
<dbReference type="GO" id="GO:0006508">
    <property type="term" value="P:proteolysis"/>
    <property type="evidence" value="ECO:0007669"/>
    <property type="project" value="UniProtKB-KW"/>
</dbReference>
<evidence type="ECO:0000259" key="2">
    <source>
        <dbReference type="Pfam" id="PF02517"/>
    </source>
</evidence>
<keyword evidence="4" id="KW-1185">Reference proteome</keyword>
<keyword evidence="3" id="KW-0645">Protease</keyword>
<feature type="transmembrane region" description="Helical" evidence="1">
    <location>
        <begin position="39"/>
        <end position="59"/>
    </location>
</feature>
<feature type="domain" description="CAAX prenyl protease 2/Lysostaphin resistance protein A-like" evidence="2">
    <location>
        <begin position="122"/>
        <end position="210"/>
    </location>
</feature>
<feature type="transmembrane region" description="Helical" evidence="1">
    <location>
        <begin position="79"/>
        <end position="103"/>
    </location>
</feature>